<dbReference type="AlphaFoldDB" id="A0A8X7QSW7"/>
<accession>A0A8X7QSW7</accession>
<organism evidence="1 2">
    <name type="scientific">Brassica carinata</name>
    <name type="common">Ethiopian mustard</name>
    <name type="synonym">Abyssinian cabbage</name>
    <dbReference type="NCBI Taxonomy" id="52824"/>
    <lineage>
        <taxon>Eukaryota</taxon>
        <taxon>Viridiplantae</taxon>
        <taxon>Streptophyta</taxon>
        <taxon>Embryophyta</taxon>
        <taxon>Tracheophyta</taxon>
        <taxon>Spermatophyta</taxon>
        <taxon>Magnoliopsida</taxon>
        <taxon>eudicotyledons</taxon>
        <taxon>Gunneridae</taxon>
        <taxon>Pentapetalae</taxon>
        <taxon>rosids</taxon>
        <taxon>malvids</taxon>
        <taxon>Brassicales</taxon>
        <taxon>Brassicaceae</taxon>
        <taxon>Brassiceae</taxon>
        <taxon>Brassica</taxon>
    </lineage>
</organism>
<dbReference type="Proteomes" id="UP000886595">
    <property type="component" value="Unassembled WGS sequence"/>
</dbReference>
<keyword evidence="2" id="KW-1185">Reference proteome</keyword>
<evidence type="ECO:0000313" key="2">
    <source>
        <dbReference type="Proteomes" id="UP000886595"/>
    </source>
</evidence>
<reference evidence="1 2" key="1">
    <citation type="submission" date="2020-02" db="EMBL/GenBank/DDBJ databases">
        <authorList>
            <person name="Ma Q."/>
            <person name="Huang Y."/>
            <person name="Song X."/>
            <person name="Pei D."/>
        </authorList>
    </citation>
    <scope>NUCLEOTIDE SEQUENCE [LARGE SCALE GENOMIC DNA]</scope>
    <source>
        <strain evidence="1">Sxm20200214</strain>
        <tissue evidence="1">Leaf</tissue>
    </source>
</reference>
<protein>
    <submittedName>
        <fullName evidence="1">Uncharacterized protein</fullName>
    </submittedName>
</protein>
<gene>
    <name evidence="1" type="ORF">Bca52824_058680</name>
</gene>
<name>A0A8X7QSW7_BRACI</name>
<evidence type="ECO:0000313" key="1">
    <source>
        <dbReference type="EMBL" id="KAG2276125.1"/>
    </source>
</evidence>
<sequence>MARGGCRLRLLYEISGKLADQIRYNYRITSLNKYPVGEIGLNQTKIEGCKGIVKTLCLSIWVQFPRILHPMKWLVLAKNGAPKLNEQSICALNPGSKKLICRKGIDYDYFESCFEVRKSLYDHQHDARRSDHIFNLAQLKDASEEDKTDSGLSQMAKILVHEVQHSKHVHNVVPFRDRSSVDVKSIANGALKISERQPLECRLVSAA</sequence>
<proteinExistence type="predicted"/>
<dbReference type="EMBL" id="JAAMPC010000012">
    <property type="protein sequence ID" value="KAG2276125.1"/>
    <property type="molecule type" value="Genomic_DNA"/>
</dbReference>
<comment type="caution">
    <text evidence="1">The sequence shown here is derived from an EMBL/GenBank/DDBJ whole genome shotgun (WGS) entry which is preliminary data.</text>
</comment>